<gene>
    <name evidence="4" type="ORF">E1295_46095</name>
</gene>
<name>A0A4R5E028_9ACTN</name>
<keyword evidence="4" id="KW-0378">Hydrolase</keyword>
<reference evidence="4 5" key="1">
    <citation type="submission" date="2019-03" db="EMBL/GenBank/DDBJ databases">
        <title>Draft genome sequences of novel Actinobacteria.</title>
        <authorList>
            <person name="Sahin N."/>
            <person name="Ay H."/>
            <person name="Saygin H."/>
        </authorList>
    </citation>
    <scope>NUCLEOTIDE SEQUENCE [LARGE SCALE GENOMIC DNA]</scope>
    <source>
        <strain evidence="4 5">6K102</strain>
    </source>
</reference>
<dbReference type="InterPro" id="IPR029058">
    <property type="entry name" value="AB_hydrolase_fold"/>
</dbReference>
<dbReference type="AlphaFoldDB" id="A0A4R5E028"/>
<evidence type="ECO:0000256" key="1">
    <source>
        <dbReference type="SAM" id="MobiDB-lite"/>
    </source>
</evidence>
<feature type="compositionally biased region" description="Basic and acidic residues" evidence="1">
    <location>
        <begin position="32"/>
        <end position="43"/>
    </location>
</feature>
<organism evidence="4 5">
    <name type="scientific">Nonomuraea mesophila</name>
    <dbReference type="NCBI Taxonomy" id="2530382"/>
    <lineage>
        <taxon>Bacteria</taxon>
        <taxon>Bacillati</taxon>
        <taxon>Actinomycetota</taxon>
        <taxon>Actinomycetes</taxon>
        <taxon>Streptosporangiales</taxon>
        <taxon>Streptosporangiaceae</taxon>
        <taxon>Nonomuraea</taxon>
    </lineage>
</organism>
<dbReference type="InterPro" id="IPR013595">
    <property type="entry name" value="Pept_S33_TAP-like_C"/>
</dbReference>
<keyword evidence="5" id="KW-1185">Reference proteome</keyword>
<accession>A0A4R5E028</accession>
<sequence length="371" mass="39986">PGEPGPGPTPSPGGPGAAPEPGGKQPGPPTKEAAKLDYEREAAANDACGRSDPAFLGRLTTLNVARDLDRVRSALGERTWSFFGVSWGTRLGVAYRGAFPGKVHRMFLDSVVRPRFNVADAAVDTASAAERDFLRLAAWIARRHDAYGFGTSKKKVYAAILKLREKHDAKPKKFTDLGMPVDGSVVARLASQHSPEWPQVAQAFKELRDATGSTAPPALKKLLDRAPTRMVPGAPEIQNTTMRLAVACNEDSSRLGFPAAWAAYRRHLEKNPVTGRARRFSVECAGWPLPVQKMPERRTGGSLVLSGHLYEHGTPYQWTPQMRSAIGGKVFTVRDDVHGSAMKDSSCAGEVVAYFTTGRIDRGCEGLGAAS</sequence>
<protein>
    <submittedName>
        <fullName evidence="4">Alpha/beta hydrolase</fullName>
    </submittedName>
</protein>
<feature type="region of interest" description="Disordered" evidence="1">
    <location>
        <begin position="1"/>
        <end position="45"/>
    </location>
</feature>
<dbReference type="SUPFAM" id="SSF53474">
    <property type="entry name" value="alpha/beta-Hydrolases"/>
    <property type="match status" value="1"/>
</dbReference>
<dbReference type="Pfam" id="PF08386">
    <property type="entry name" value="Abhydrolase_4"/>
    <property type="match status" value="1"/>
</dbReference>
<proteinExistence type="predicted"/>
<dbReference type="Pfam" id="PF00561">
    <property type="entry name" value="Abhydrolase_1"/>
    <property type="match status" value="1"/>
</dbReference>
<feature type="compositionally biased region" description="Pro residues" evidence="1">
    <location>
        <begin position="1"/>
        <end position="13"/>
    </location>
</feature>
<evidence type="ECO:0000313" key="5">
    <source>
        <dbReference type="Proteomes" id="UP000295136"/>
    </source>
</evidence>
<dbReference type="GO" id="GO:0005737">
    <property type="term" value="C:cytoplasm"/>
    <property type="evidence" value="ECO:0007669"/>
    <property type="project" value="InterPro"/>
</dbReference>
<dbReference type="EMBL" id="SMLD01000277">
    <property type="protein sequence ID" value="TDE22825.1"/>
    <property type="molecule type" value="Genomic_DNA"/>
</dbReference>
<dbReference type="InterPro" id="IPR005944">
    <property type="entry name" value="Pro_iminopeptidase"/>
</dbReference>
<evidence type="ECO:0000259" key="3">
    <source>
        <dbReference type="Pfam" id="PF08386"/>
    </source>
</evidence>
<feature type="domain" description="Peptidase S33 tripeptidyl aminopeptidase-like C-terminal" evidence="3">
    <location>
        <begin position="276"/>
        <end position="362"/>
    </location>
</feature>
<evidence type="ECO:0000259" key="2">
    <source>
        <dbReference type="Pfam" id="PF00561"/>
    </source>
</evidence>
<dbReference type="Proteomes" id="UP000295136">
    <property type="component" value="Unassembled WGS sequence"/>
</dbReference>
<feature type="non-terminal residue" evidence="4">
    <location>
        <position position="1"/>
    </location>
</feature>
<dbReference type="PANTHER" id="PTHR43722:SF1">
    <property type="entry name" value="PROLINE IMINOPEPTIDASE"/>
    <property type="match status" value="1"/>
</dbReference>
<feature type="domain" description="AB hydrolase-1" evidence="2">
    <location>
        <begin position="48"/>
        <end position="147"/>
    </location>
</feature>
<comment type="caution">
    <text evidence="4">The sequence shown here is derived from an EMBL/GenBank/DDBJ whole genome shotgun (WGS) entry which is preliminary data.</text>
</comment>
<dbReference type="RefSeq" id="WP_132641430.1">
    <property type="nucleotide sequence ID" value="NZ_SMLD01000277.1"/>
</dbReference>
<dbReference type="GO" id="GO:0006508">
    <property type="term" value="P:proteolysis"/>
    <property type="evidence" value="ECO:0007669"/>
    <property type="project" value="InterPro"/>
</dbReference>
<dbReference type="InterPro" id="IPR000073">
    <property type="entry name" value="AB_hydrolase_1"/>
</dbReference>
<dbReference type="PANTHER" id="PTHR43722">
    <property type="entry name" value="PROLINE IMINOPEPTIDASE"/>
    <property type="match status" value="1"/>
</dbReference>
<dbReference type="Gene3D" id="3.40.50.1820">
    <property type="entry name" value="alpha/beta hydrolase"/>
    <property type="match status" value="1"/>
</dbReference>
<evidence type="ECO:0000313" key="4">
    <source>
        <dbReference type="EMBL" id="TDE22825.1"/>
    </source>
</evidence>
<dbReference type="GO" id="GO:0004177">
    <property type="term" value="F:aminopeptidase activity"/>
    <property type="evidence" value="ECO:0007669"/>
    <property type="project" value="UniProtKB-EC"/>
</dbReference>